<proteinExistence type="predicted"/>
<dbReference type="EMBL" id="JBCGBO010000002">
    <property type="protein sequence ID" value="KAK9221075.1"/>
    <property type="molecule type" value="Genomic_DNA"/>
</dbReference>
<feature type="domain" description="NB-ARC" evidence="2">
    <location>
        <begin position="2"/>
        <end position="147"/>
    </location>
</feature>
<dbReference type="Pfam" id="PF00931">
    <property type="entry name" value="NB-ARC"/>
    <property type="match status" value="1"/>
</dbReference>
<dbReference type="GO" id="GO:0043531">
    <property type="term" value="F:ADP binding"/>
    <property type="evidence" value="ECO:0007669"/>
    <property type="project" value="InterPro"/>
</dbReference>
<keyword evidence="4" id="KW-1185">Reference proteome</keyword>
<evidence type="ECO:0000313" key="3">
    <source>
        <dbReference type="EMBL" id="KAK9221075.1"/>
    </source>
</evidence>
<dbReference type="InterPro" id="IPR050905">
    <property type="entry name" value="Plant_NBS-LRR"/>
</dbReference>
<dbReference type="Proteomes" id="UP001428341">
    <property type="component" value="Unassembled WGS sequence"/>
</dbReference>
<sequence length="209" mass="23459">MLGIYGMAGIGKTTLAKEVARVAMNDRLFDQVVFAELSPFPDIRMIQERTADGLGLIFHEESESRRAMRLHQRLMQEKYILIILDNIWDWLDLAAVGIPLGDYHRGCKVLLTTRSLDVLSGMGSQPNFFVGALNEEEAWSLFAKIAGDDIHVSEFNIVARDVAKTCAGKKLGRYISNCIFSHRIELQSLTKGGAQENLFVNSIYVHSIR</sequence>
<evidence type="ECO:0000313" key="4">
    <source>
        <dbReference type="Proteomes" id="UP001428341"/>
    </source>
</evidence>
<reference evidence="3 4" key="1">
    <citation type="submission" date="2024-05" db="EMBL/GenBank/DDBJ databases">
        <title>Haplotype-resolved chromosome-level genome assembly of Huyou (Citrus changshanensis).</title>
        <authorList>
            <person name="Miao C."/>
            <person name="Chen W."/>
            <person name="Wu Y."/>
            <person name="Wang L."/>
            <person name="Zhao S."/>
            <person name="Grierson D."/>
            <person name="Xu C."/>
            <person name="Chen K."/>
        </authorList>
    </citation>
    <scope>NUCLEOTIDE SEQUENCE [LARGE SCALE GENOMIC DNA]</scope>
    <source>
        <strain evidence="3">01-14</strain>
        <tissue evidence="3">Leaf</tissue>
    </source>
</reference>
<dbReference type="PRINTS" id="PR00364">
    <property type="entry name" value="DISEASERSIST"/>
</dbReference>
<dbReference type="SUPFAM" id="SSF52540">
    <property type="entry name" value="P-loop containing nucleoside triphosphate hydrolases"/>
    <property type="match status" value="1"/>
</dbReference>
<gene>
    <name evidence="3" type="ORF">WN944_009500</name>
</gene>
<dbReference type="PANTHER" id="PTHR33463:SF198">
    <property type="entry name" value="RPP4C3"/>
    <property type="match status" value="1"/>
</dbReference>
<protein>
    <recommendedName>
        <fullName evidence="2">NB-ARC domain-containing protein</fullName>
    </recommendedName>
</protein>
<dbReference type="AlphaFoldDB" id="A0AAP0MSC0"/>
<dbReference type="InterPro" id="IPR027417">
    <property type="entry name" value="P-loop_NTPase"/>
</dbReference>
<organism evidence="3 4">
    <name type="scientific">Citrus x changshan-huyou</name>
    <dbReference type="NCBI Taxonomy" id="2935761"/>
    <lineage>
        <taxon>Eukaryota</taxon>
        <taxon>Viridiplantae</taxon>
        <taxon>Streptophyta</taxon>
        <taxon>Embryophyta</taxon>
        <taxon>Tracheophyta</taxon>
        <taxon>Spermatophyta</taxon>
        <taxon>Magnoliopsida</taxon>
        <taxon>eudicotyledons</taxon>
        <taxon>Gunneridae</taxon>
        <taxon>Pentapetalae</taxon>
        <taxon>rosids</taxon>
        <taxon>malvids</taxon>
        <taxon>Sapindales</taxon>
        <taxon>Rutaceae</taxon>
        <taxon>Aurantioideae</taxon>
        <taxon>Citrus</taxon>
    </lineage>
</organism>
<keyword evidence="1" id="KW-0611">Plant defense</keyword>
<evidence type="ECO:0000259" key="2">
    <source>
        <dbReference type="Pfam" id="PF00931"/>
    </source>
</evidence>
<evidence type="ECO:0000256" key="1">
    <source>
        <dbReference type="ARBA" id="ARBA00022821"/>
    </source>
</evidence>
<accession>A0AAP0MSC0</accession>
<dbReference type="PANTHER" id="PTHR33463">
    <property type="entry name" value="NB-ARC DOMAIN-CONTAINING PROTEIN-RELATED"/>
    <property type="match status" value="1"/>
</dbReference>
<name>A0AAP0MSC0_9ROSI</name>
<dbReference type="InterPro" id="IPR002182">
    <property type="entry name" value="NB-ARC"/>
</dbReference>
<dbReference type="Gene3D" id="3.40.50.300">
    <property type="entry name" value="P-loop containing nucleotide triphosphate hydrolases"/>
    <property type="match status" value="1"/>
</dbReference>
<comment type="caution">
    <text evidence="3">The sequence shown here is derived from an EMBL/GenBank/DDBJ whole genome shotgun (WGS) entry which is preliminary data.</text>
</comment>